<evidence type="ECO:0000313" key="2">
    <source>
        <dbReference type="Proteomes" id="UP000179769"/>
    </source>
</evidence>
<comment type="caution">
    <text evidence="1">The sequence shown here is derived from an EMBL/GenBank/DDBJ whole genome shotgun (WGS) entry which is preliminary data.</text>
</comment>
<proteinExistence type="predicted"/>
<sequence>MNPELIAECCAEMRASLIELTKIPAGVSDTVESSIEHTALTLVELCAVEAGTSIGWDTNRRLARRVAGLRPDQAAALVEVVTRTITTVAIRAASQSGRPVTDLVDPAAAAVMAQLYQLNPDACEWVTAALTADPATS</sequence>
<dbReference type="EMBL" id="MAXA01000153">
    <property type="protein sequence ID" value="OHV32869.1"/>
    <property type="molecule type" value="Genomic_DNA"/>
</dbReference>
<dbReference type="AlphaFoldDB" id="A0A1S1QH05"/>
<evidence type="ECO:0000313" key="1">
    <source>
        <dbReference type="EMBL" id="OHV32869.1"/>
    </source>
</evidence>
<dbReference type="RefSeq" id="WP_071062461.1">
    <property type="nucleotide sequence ID" value="NZ_MAXA01000153.1"/>
</dbReference>
<gene>
    <name evidence="1" type="ORF">BBK14_33780</name>
</gene>
<dbReference type="Proteomes" id="UP000179769">
    <property type="component" value="Unassembled WGS sequence"/>
</dbReference>
<accession>A0A1S1QH05</accession>
<reference evidence="2" key="1">
    <citation type="submission" date="2016-07" db="EMBL/GenBank/DDBJ databases">
        <title>Frankia sp. NRRL B-16219 Genome sequencing.</title>
        <authorList>
            <person name="Ghodhbane-Gtari F."/>
            <person name="Swanson E."/>
            <person name="Gueddou A."/>
            <person name="Louati M."/>
            <person name="Nouioui I."/>
            <person name="Hezbri K."/>
            <person name="Abebe-Akele F."/>
            <person name="Simpson S."/>
            <person name="Morris K."/>
            <person name="Thomas K."/>
            <person name="Gtari M."/>
            <person name="Tisa L.S."/>
        </authorList>
    </citation>
    <scope>NUCLEOTIDE SEQUENCE [LARGE SCALE GENOMIC DNA]</scope>
    <source>
        <strain evidence="2">NRRL B-16219</strain>
    </source>
</reference>
<protein>
    <submittedName>
        <fullName evidence="1">Uncharacterized protein</fullName>
    </submittedName>
</protein>
<organism evidence="1 2">
    <name type="scientific">Parafrankia soli</name>
    <dbReference type="NCBI Taxonomy" id="2599596"/>
    <lineage>
        <taxon>Bacteria</taxon>
        <taxon>Bacillati</taxon>
        <taxon>Actinomycetota</taxon>
        <taxon>Actinomycetes</taxon>
        <taxon>Frankiales</taxon>
        <taxon>Frankiaceae</taxon>
        <taxon>Parafrankia</taxon>
    </lineage>
</organism>
<keyword evidence="2" id="KW-1185">Reference proteome</keyword>
<name>A0A1S1QH05_9ACTN</name>